<feature type="signal peptide" evidence="2">
    <location>
        <begin position="1"/>
        <end position="18"/>
    </location>
</feature>
<evidence type="ECO:0000256" key="1">
    <source>
        <dbReference type="SAM" id="MobiDB-lite"/>
    </source>
</evidence>
<protein>
    <submittedName>
        <fullName evidence="4">PepSY domain-containing protein</fullName>
    </submittedName>
</protein>
<dbReference type="Pfam" id="PF23750">
    <property type="entry name" value="RsgI_M"/>
    <property type="match status" value="1"/>
</dbReference>
<feature type="compositionally biased region" description="Acidic residues" evidence="1">
    <location>
        <begin position="338"/>
        <end position="364"/>
    </location>
</feature>
<comment type="caution">
    <text evidence="4">The sequence shown here is derived from an EMBL/GenBank/DDBJ whole genome shotgun (WGS) entry which is preliminary data.</text>
</comment>
<dbReference type="AlphaFoldDB" id="A0A9D1VP02"/>
<proteinExistence type="predicted"/>
<sequence length="364" mass="39167">MKMRKVLLAAFTSLTFTAAVFTTGCGSQENGQVQETEIKAEAEASQGEALADKGIITLSVNPEISIEYDKEGKVTAVTGNNADGEGIVSAYQDYQGKDCSTVLEELINRINEAGYFIDEIDGNKKNIVIQMEPGSVLPADDFLETISRDTQEAVAGLELTSDIVTIDDDDYDDSYAKGGEPSPYITLDKAKEIALAQANVNAADAVFEDKEFDFDDGIAIYELEFTAGGSEYEYDVHAVTGKVLKGEHHVAGQAVEDTDYGPGNDGVTDYSDTDYGPDNDGVTDYGNTDYGPNNDGVTDYNEPETQTEDTDYGPGNDGVTDYSDTDYGPDNDGVTDYQDTDNDDGNSGYDDQDDLDDGNSGYDD</sequence>
<gene>
    <name evidence="4" type="ORF">H9738_12980</name>
</gene>
<evidence type="ECO:0000313" key="5">
    <source>
        <dbReference type="Proteomes" id="UP000824230"/>
    </source>
</evidence>
<evidence type="ECO:0000256" key="2">
    <source>
        <dbReference type="SAM" id="SignalP"/>
    </source>
</evidence>
<reference evidence="4" key="2">
    <citation type="submission" date="2021-04" db="EMBL/GenBank/DDBJ databases">
        <authorList>
            <person name="Gilroy R."/>
        </authorList>
    </citation>
    <scope>NUCLEOTIDE SEQUENCE</scope>
    <source>
        <strain evidence="4">ChiHjej12B11-1927</strain>
    </source>
</reference>
<feature type="compositionally biased region" description="Acidic residues" evidence="1">
    <location>
        <begin position="301"/>
        <end position="311"/>
    </location>
</feature>
<keyword evidence="2" id="KW-0732">Signal</keyword>
<feature type="region of interest" description="Disordered" evidence="1">
    <location>
        <begin position="253"/>
        <end position="364"/>
    </location>
</feature>
<name>A0A9D1VP02_9FIRM</name>
<dbReference type="EMBL" id="DXFG01000296">
    <property type="protein sequence ID" value="HIX38759.1"/>
    <property type="molecule type" value="Genomic_DNA"/>
</dbReference>
<dbReference type="Gene3D" id="3.10.450.40">
    <property type="match status" value="1"/>
</dbReference>
<organism evidence="4 5">
    <name type="scientific">Candidatus Blautia pullistercoris</name>
    <dbReference type="NCBI Taxonomy" id="2838499"/>
    <lineage>
        <taxon>Bacteria</taxon>
        <taxon>Bacillati</taxon>
        <taxon>Bacillota</taxon>
        <taxon>Clostridia</taxon>
        <taxon>Lachnospirales</taxon>
        <taxon>Lachnospiraceae</taxon>
        <taxon>Blautia</taxon>
    </lineage>
</organism>
<accession>A0A9D1VP02</accession>
<evidence type="ECO:0000313" key="4">
    <source>
        <dbReference type="EMBL" id="HIX38759.1"/>
    </source>
</evidence>
<reference evidence="4" key="1">
    <citation type="journal article" date="2021" name="PeerJ">
        <title>Extensive microbial diversity within the chicken gut microbiome revealed by metagenomics and culture.</title>
        <authorList>
            <person name="Gilroy R."/>
            <person name="Ravi A."/>
            <person name="Getino M."/>
            <person name="Pursley I."/>
            <person name="Horton D.L."/>
            <person name="Alikhan N.F."/>
            <person name="Baker D."/>
            <person name="Gharbi K."/>
            <person name="Hall N."/>
            <person name="Watson M."/>
            <person name="Adriaenssens E.M."/>
            <person name="Foster-Nyarko E."/>
            <person name="Jarju S."/>
            <person name="Secka A."/>
            <person name="Antonio M."/>
            <person name="Oren A."/>
            <person name="Chaudhuri R.R."/>
            <person name="La Ragione R."/>
            <person name="Hildebrand F."/>
            <person name="Pallen M.J."/>
        </authorList>
    </citation>
    <scope>NUCLEOTIDE SEQUENCE</scope>
    <source>
        <strain evidence="4">ChiHjej12B11-1927</strain>
    </source>
</reference>
<dbReference type="Proteomes" id="UP000824230">
    <property type="component" value="Unassembled WGS sequence"/>
</dbReference>
<dbReference type="PROSITE" id="PS51257">
    <property type="entry name" value="PROKAR_LIPOPROTEIN"/>
    <property type="match status" value="1"/>
</dbReference>
<feature type="domain" description="Anti-sigma factor RsgI-like middle" evidence="3">
    <location>
        <begin position="55"/>
        <end position="185"/>
    </location>
</feature>
<dbReference type="InterPro" id="IPR055431">
    <property type="entry name" value="RsgI_M"/>
</dbReference>
<evidence type="ECO:0000259" key="3">
    <source>
        <dbReference type="Pfam" id="PF23750"/>
    </source>
</evidence>
<feature type="chain" id="PRO_5039271502" evidence="2">
    <location>
        <begin position="19"/>
        <end position="364"/>
    </location>
</feature>